<accession>A0ABV0PKU5</accession>
<proteinExistence type="predicted"/>
<sequence>MIIGGDIPSVPPRISTYASKGRPLDQMPVLRLLTPFNAIDRGPQLMSEAEPGTSFQPLVFRTCSFSNDLTYMKIDEGWKVDEQSPFILTQGFQTLVHKG</sequence>
<keyword evidence="2" id="KW-1185">Reference proteome</keyword>
<protein>
    <submittedName>
        <fullName evidence="1">Uncharacterized protein</fullName>
    </submittedName>
</protein>
<name>A0ABV0PKU5_9TELE</name>
<evidence type="ECO:0000313" key="1">
    <source>
        <dbReference type="EMBL" id="MEQ2184099.1"/>
    </source>
</evidence>
<reference evidence="1 2" key="1">
    <citation type="submission" date="2021-06" db="EMBL/GenBank/DDBJ databases">
        <authorList>
            <person name="Palmer J.M."/>
        </authorList>
    </citation>
    <scope>NUCLEOTIDE SEQUENCE [LARGE SCALE GENOMIC DNA]</scope>
    <source>
        <strain evidence="1 2">GA_2019</strain>
        <tissue evidence="1">Muscle</tissue>
    </source>
</reference>
<dbReference type="EMBL" id="JAHRIO010080152">
    <property type="protein sequence ID" value="MEQ2184099.1"/>
    <property type="molecule type" value="Genomic_DNA"/>
</dbReference>
<evidence type="ECO:0000313" key="2">
    <source>
        <dbReference type="Proteomes" id="UP001476798"/>
    </source>
</evidence>
<comment type="caution">
    <text evidence="1">The sequence shown here is derived from an EMBL/GenBank/DDBJ whole genome shotgun (WGS) entry which is preliminary data.</text>
</comment>
<dbReference type="Proteomes" id="UP001476798">
    <property type="component" value="Unassembled WGS sequence"/>
</dbReference>
<gene>
    <name evidence="1" type="ORF">GOODEAATRI_004458</name>
</gene>
<organism evidence="1 2">
    <name type="scientific">Goodea atripinnis</name>
    <dbReference type="NCBI Taxonomy" id="208336"/>
    <lineage>
        <taxon>Eukaryota</taxon>
        <taxon>Metazoa</taxon>
        <taxon>Chordata</taxon>
        <taxon>Craniata</taxon>
        <taxon>Vertebrata</taxon>
        <taxon>Euteleostomi</taxon>
        <taxon>Actinopterygii</taxon>
        <taxon>Neopterygii</taxon>
        <taxon>Teleostei</taxon>
        <taxon>Neoteleostei</taxon>
        <taxon>Acanthomorphata</taxon>
        <taxon>Ovalentaria</taxon>
        <taxon>Atherinomorphae</taxon>
        <taxon>Cyprinodontiformes</taxon>
        <taxon>Goodeidae</taxon>
        <taxon>Goodea</taxon>
    </lineage>
</organism>